<proteinExistence type="predicted"/>
<organism evidence="2 3">
    <name type="scientific">Hibiscus sabdariffa</name>
    <name type="common">roselle</name>
    <dbReference type="NCBI Taxonomy" id="183260"/>
    <lineage>
        <taxon>Eukaryota</taxon>
        <taxon>Viridiplantae</taxon>
        <taxon>Streptophyta</taxon>
        <taxon>Embryophyta</taxon>
        <taxon>Tracheophyta</taxon>
        <taxon>Spermatophyta</taxon>
        <taxon>Magnoliopsida</taxon>
        <taxon>eudicotyledons</taxon>
        <taxon>Gunneridae</taxon>
        <taxon>Pentapetalae</taxon>
        <taxon>rosids</taxon>
        <taxon>malvids</taxon>
        <taxon>Malvales</taxon>
        <taxon>Malvaceae</taxon>
        <taxon>Malvoideae</taxon>
        <taxon>Hibiscus</taxon>
    </lineage>
</organism>
<dbReference type="EMBL" id="JBBPBN010000003">
    <property type="protein sequence ID" value="KAK9043616.1"/>
    <property type="molecule type" value="Genomic_DNA"/>
</dbReference>
<evidence type="ECO:0000313" key="3">
    <source>
        <dbReference type="Proteomes" id="UP001396334"/>
    </source>
</evidence>
<dbReference type="Pfam" id="PF13966">
    <property type="entry name" value="zf-RVT"/>
    <property type="match status" value="1"/>
</dbReference>
<keyword evidence="3" id="KW-1185">Reference proteome</keyword>
<evidence type="ECO:0000259" key="1">
    <source>
        <dbReference type="Pfam" id="PF13966"/>
    </source>
</evidence>
<accession>A0ABR2U1K4</accession>
<gene>
    <name evidence="2" type="ORF">V6N11_071951</name>
</gene>
<dbReference type="InterPro" id="IPR026960">
    <property type="entry name" value="RVT-Znf"/>
</dbReference>
<protein>
    <recommendedName>
        <fullName evidence="1">Reverse transcriptase zinc-binding domain-containing protein</fullName>
    </recommendedName>
</protein>
<comment type="caution">
    <text evidence="2">The sequence shown here is derived from an EMBL/GenBank/DDBJ whole genome shotgun (WGS) entry which is preliminary data.</text>
</comment>
<dbReference type="Proteomes" id="UP001396334">
    <property type="component" value="Unassembled WGS sequence"/>
</dbReference>
<sequence>MKPSLAIAVEGIQVWHRDPMHSFLVRLTYFAITNVVSSNNDNISSLIARFTSLPRVRSFLWLVSHDRIMTNHYRTRRHLVDDESCSFCGVKKEDTLHVLRVCPTAFAIWSVVIKLELLGNFYSLSVSEWVAANVHDGCHFSISMQNWRLMFGYLE</sequence>
<name>A0ABR2U1K4_9ROSI</name>
<evidence type="ECO:0000313" key="2">
    <source>
        <dbReference type="EMBL" id="KAK9043616.1"/>
    </source>
</evidence>
<reference evidence="2 3" key="1">
    <citation type="journal article" date="2024" name="G3 (Bethesda)">
        <title>Genome assembly of Hibiscus sabdariffa L. provides insights into metabolisms of medicinal natural products.</title>
        <authorList>
            <person name="Kim T."/>
        </authorList>
    </citation>
    <scope>NUCLEOTIDE SEQUENCE [LARGE SCALE GENOMIC DNA]</scope>
    <source>
        <strain evidence="2">TK-2024</strain>
        <tissue evidence="2">Old leaves</tissue>
    </source>
</reference>
<feature type="domain" description="Reverse transcriptase zinc-binding" evidence="1">
    <location>
        <begin position="39"/>
        <end position="109"/>
    </location>
</feature>